<feature type="site" description="Lowers pKa of active site Cys" evidence="3">
    <location>
        <position position="147"/>
    </location>
</feature>
<dbReference type="InterPro" id="IPR045864">
    <property type="entry name" value="aa-tRNA-synth_II/BPL/LPL"/>
</dbReference>
<dbReference type="Proteomes" id="UP000243605">
    <property type="component" value="Unassembled WGS sequence"/>
</dbReference>
<dbReference type="GO" id="GO:0033819">
    <property type="term" value="F:lipoyl(octanoyl) transferase activity"/>
    <property type="evidence" value="ECO:0007669"/>
    <property type="project" value="InterPro"/>
</dbReference>
<dbReference type="InterPro" id="IPR050664">
    <property type="entry name" value="Octanoyltrans_LipM/LipL"/>
</dbReference>
<dbReference type="Pfam" id="PF21948">
    <property type="entry name" value="LplA-B_cat"/>
    <property type="match status" value="1"/>
</dbReference>
<reference evidence="5 6" key="1">
    <citation type="submission" date="2016-10" db="EMBL/GenBank/DDBJ databases">
        <authorList>
            <person name="Varghese N."/>
            <person name="Submissions S."/>
        </authorList>
    </citation>
    <scope>NUCLEOTIDE SEQUENCE [LARGE SCALE GENOMIC DNA]</scope>
    <source>
        <strain evidence="5 6">IBRC-M10081</strain>
    </source>
</reference>
<proteinExistence type="inferred from homology"/>
<dbReference type="AlphaFoldDB" id="A0A662Z3W7"/>
<dbReference type="EMBL" id="FOIT01000004">
    <property type="protein sequence ID" value="SEW07209.1"/>
    <property type="molecule type" value="Genomic_DNA"/>
</dbReference>
<dbReference type="SUPFAM" id="SSF55681">
    <property type="entry name" value="Class II aaRS and biotin synthetases"/>
    <property type="match status" value="1"/>
</dbReference>
<evidence type="ECO:0000256" key="2">
    <source>
        <dbReference type="ARBA" id="ARBA00023315"/>
    </source>
</evidence>
<dbReference type="InterPro" id="IPR024897">
    <property type="entry name" value="LipL"/>
</dbReference>
<name>A0A662Z3W7_9STAP</name>
<dbReference type="EC" id="2.3.1.204" evidence="3"/>
<evidence type="ECO:0000256" key="1">
    <source>
        <dbReference type="ARBA" id="ARBA00022679"/>
    </source>
</evidence>
<dbReference type="CDD" id="cd16443">
    <property type="entry name" value="LplA"/>
    <property type="match status" value="1"/>
</dbReference>
<comment type="catalytic activity">
    <reaction evidence="3">
        <text>N(6)-octanoyl-L-lysyl-[glycine-cleavage complex H protein] + L-lysyl-[lipoyl-carrier protein] = N(6)-octanoyl-L-lysyl-[lipoyl-carrier protein] + L-lysyl-[glycine-cleavage complex H protein]</text>
        <dbReference type="Rhea" id="RHEA:20213"/>
        <dbReference type="Rhea" id="RHEA-COMP:10500"/>
        <dbReference type="Rhea" id="RHEA-COMP:10501"/>
        <dbReference type="Rhea" id="RHEA-COMP:10503"/>
        <dbReference type="Rhea" id="RHEA-COMP:10504"/>
        <dbReference type="ChEBI" id="CHEBI:29969"/>
        <dbReference type="ChEBI" id="CHEBI:78809"/>
        <dbReference type="EC" id="2.3.1.204"/>
    </reaction>
</comment>
<dbReference type="GO" id="GO:0009249">
    <property type="term" value="P:protein lipoylation"/>
    <property type="evidence" value="ECO:0007669"/>
    <property type="project" value="UniProtKB-UniRule"/>
</dbReference>
<evidence type="ECO:0000313" key="5">
    <source>
        <dbReference type="EMBL" id="SEW07209.1"/>
    </source>
</evidence>
<feature type="domain" description="BPL/LPL catalytic" evidence="4">
    <location>
        <begin position="33"/>
        <end position="215"/>
    </location>
</feature>
<dbReference type="InterPro" id="IPR004143">
    <property type="entry name" value="BPL_LPL_catalytic"/>
</dbReference>
<dbReference type="RefSeq" id="WP_091475316.1">
    <property type="nucleotide sequence ID" value="NZ_FOIT01000004.1"/>
</dbReference>
<gene>
    <name evidence="3" type="primary">lipL</name>
    <name evidence="5" type="ORF">SAMN05192557_1481</name>
</gene>
<sequence>MFNRQWDFYGTELAKDPMMSFAIDDMLQVKISENGIGKLRAWVHDKYVILGLHDARLPYLESGLEYLQRAGYKYIVRNSGGLGVVLDDGILNFSIIVERNKVVDIDDGYEMMFRLVKDSFPESTVEAYEIEHSYCPGSYDLSIGGQKFAGISQRRIRRGVAVQIYLCVEGDGSRRAKVMREFYQRAKGDAETKFHYPDVDPNQMASLSELLGVEIDVDEVLGRLLATIEAQGGILSEITAFDGLDIKEIEHQYKRMMDRNKDIV</sequence>
<comment type="similarity">
    <text evidence="3">Belongs to the octanoyltransferase LipL family.</text>
</comment>
<dbReference type="PANTHER" id="PTHR43679:SF2">
    <property type="entry name" value="OCTANOYL-[GCVH]:PROTEIN N-OCTANOYLTRANSFERASE"/>
    <property type="match status" value="1"/>
</dbReference>
<dbReference type="GO" id="GO:0009107">
    <property type="term" value="P:lipoate biosynthetic process"/>
    <property type="evidence" value="ECO:0007669"/>
    <property type="project" value="UniProtKB-UniRule"/>
</dbReference>
<comment type="pathway">
    <text evidence="3">Protein modification; protein lipoylation via endogenous pathway; protein N(6)-(lipoyl)lysine from octanoyl-[acyl-carrier-protein].</text>
</comment>
<protein>
    <recommendedName>
        <fullName evidence="3">Octanoyl-[GcvH]:protein N-octanoyltransferase</fullName>
        <ecNumber evidence="3">2.3.1.204</ecNumber>
    </recommendedName>
    <alternativeName>
        <fullName evidence="3">Octanoyl-[GcvH]:E2 amidotransferase</fullName>
    </alternativeName>
</protein>
<evidence type="ECO:0000313" key="6">
    <source>
        <dbReference type="Proteomes" id="UP000243605"/>
    </source>
</evidence>
<keyword evidence="2 3" id="KW-0012">Acyltransferase</keyword>
<dbReference type="HAMAP" id="MF_02119">
    <property type="entry name" value="LipL"/>
    <property type="match status" value="1"/>
</dbReference>
<dbReference type="PANTHER" id="PTHR43679">
    <property type="entry name" value="OCTANOYLTRANSFERASE LIPM-RELATED"/>
    <property type="match status" value="1"/>
</dbReference>
<dbReference type="Gene3D" id="3.30.930.10">
    <property type="entry name" value="Bira Bifunctional Protein, Domain 2"/>
    <property type="match status" value="1"/>
</dbReference>
<evidence type="ECO:0000259" key="4">
    <source>
        <dbReference type="PROSITE" id="PS51733"/>
    </source>
</evidence>
<evidence type="ECO:0000256" key="3">
    <source>
        <dbReference type="HAMAP-Rule" id="MF_02119"/>
    </source>
</evidence>
<keyword evidence="6" id="KW-1185">Reference proteome</keyword>
<accession>A0A662Z3W7</accession>
<dbReference type="PROSITE" id="PS51733">
    <property type="entry name" value="BPL_LPL_CATALYTIC"/>
    <property type="match status" value="1"/>
</dbReference>
<comment type="miscellaneous">
    <text evidence="3">The reaction proceeds via a thioester-linked acyl-enzyme intermediate.</text>
</comment>
<keyword evidence="1 3" id="KW-0808">Transferase</keyword>
<organism evidence="5 6">
    <name type="scientific">Aliicoccus persicus</name>
    <dbReference type="NCBI Taxonomy" id="930138"/>
    <lineage>
        <taxon>Bacteria</taxon>
        <taxon>Bacillati</taxon>
        <taxon>Bacillota</taxon>
        <taxon>Bacilli</taxon>
        <taxon>Bacillales</taxon>
        <taxon>Staphylococcaceae</taxon>
        <taxon>Aliicoccus</taxon>
    </lineage>
</organism>
<comment type="function">
    <text evidence="3">Catalyzes the amidotransfer (transamidation) of the octanoyl moiety from octanoyl-GcvH to the lipoyl domain of the E2 subunit of lipoate-dependent enzymes.</text>
</comment>
<dbReference type="OrthoDB" id="2080934at2"/>
<feature type="active site" description="Acyl-thioester intermediate" evidence="3">
    <location>
        <position position="135"/>
    </location>
</feature>